<protein>
    <recommendedName>
        <fullName evidence="4">Glycosyl transferase</fullName>
    </recommendedName>
</protein>
<dbReference type="RefSeq" id="WP_170106101.1">
    <property type="nucleotide sequence ID" value="NZ_CP051672.1"/>
</dbReference>
<organism evidence="2 3">
    <name type="scientific">Parabacteroides distasonis</name>
    <dbReference type="NCBI Taxonomy" id="823"/>
    <lineage>
        <taxon>Bacteria</taxon>
        <taxon>Pseudomonadati</taxon>
        <taxon>Bacteroidota</taxon>
        <taxon>Bacteroidia</taxon>
        <taxon>Bacteroidales</taxon>
        <taxon>Tannerellaceae</taxon>
        <taxon>Parabacteroides</taxon>
    </lineage>
</organism>
<keyword evidence="1" id="KW-0808">Transferase</keyword>
<dbReference type="Proteomes" id="UP000501982">
    <property type="component" value="Chromosome"/>
</dbReference>
<dbReference type="Gene3D" id="3.90.550.20">
    <property type="match status" value="1"/>
</dbReference>
<dbReference type="Pfam" id="PF04488">
    <property type="entry name" value="Gly_transf_sug"/>
    <property type="match status" value="1"/>
</dbReference>
<dbReference type="InterPro" id="IPR051706">
    <property type="entry name" value="Glycosyltransferase_domain"/>
</dbReference>
<dbReference type="AlphaFoldDB" id="A0A7L5EF24"/>
<evidence type="ECO:0000313" key="3">
    <source>
        <dbReference type="Proteomes" id="UP000501982"/>
    </source>
</evidence>
<accession>A0A7L5EF24</accession>
<reference evidence="2 3" key="1">
    <citation type="submission" date="2020-04" db="EMBL/GenBank/DDBJ databases">
        <title>Complete Genomes and Methylome analysis of CBBP consortium that reverse antibiotic-induced susceptibility to vancomycin-resistant Enterococcus faecium infection.</title>
        <authorList>
            <person name="Fomenkov A."/>
            <person name="Zhang Z."/>
            <person name="Pamer E."/>
            <person name="Roberts R.J."/>
        </authorList>
    </citation>
    <scope>NUCLEOTIDE SEQUENCE [LARGE SCALE GENOMIC DNA]</scope>
    <source>
        <strain evidence="3">CBBP</strain>
    </source>
</reference>
<dbReference type="EMBL" id="CP051672">
    <property type="protein sequence ID" value="QJE29906.1"/>
    <property type="molecule type" value="Genomic_DNA"/>
</dbReference>
<evidence type="ECO:0000256" key="1">
    <source>
        <dbReference type="ARBA" id="ARBA00022679"/>
    </source>
</evidence>
<evidence type="ECO:0008006" key="4">
    <source>
        <dbReference type="Google" id="ProtNLM"/>
    </source>
</evidence>
<dbReference type="SUPFAM" id="SSF53448">
    <property type="entry name" value="Nucleotide-diphospho-sugar transferases"/>
    <property type="match status" value="1"/>
</dbReference>
<dbReference type="PANTHER" id="PTHR32385">
    <property type="entry name" value="MANNOSYL PHOSPHORYLINOSITOL CERAMIDE SYNTHASE"/>
    <property type="match status" value="1"/>
</dbReference>
<dbReference type="GO" id="GO:0016020">
    <property type="term" value="C:membrane"/>
    <property type="evidence" value="ECO:0007669"/>
    <property type="project" value="GOC"/>
</dbReference>
<gene>
    <name evidence="2" type="ORF">HHO38_17085</name>
</gene>
<name>A0A7L5EF24_PARDI</name>
<sequence length="239" mass="28404">MELMNNLIPKMIHQIWSDVYEPLPKIFQELGDTWKYFHKDWQYVLWDDEKIEQFVNRYFPLCAKPFNSFAYNVQRWDVIRYLILYKMGGLYVDFDYECIDPVEKVLLGNCCFALEPEEHRLPFLDPNHPYFNNAFMAAIPGHPFMKRVINDVFQKDLSSLPENKTRFEHVLCTTGPGMLSDVYASYTGKENIYLIPAEYVSPFSSPEIRSIWHGVIEQDWEDRLQKAVAVHYFMGTWDK</sequence>
<proteinExistence type="predicted"/>
<dbReference type="GO" id="GO:0051999">
    <property type="term" value="P:mannosyl-inositol phosphorylceramide biosynthetic process"/>
    <property type="evidence" value="ECO:0007669"/>
    <property type="project" value="TreeGrafter"/>
</dbReference>
<dbReference type="PANTHER" id="PTHR32385:SF15">
    <property type="entry name" value="INOSITOL PHOSPHOCERAMIDE MANNOSYLTRANSFERASE 1"/>
    <property type="match status" value="1"/>
</dbReference>
<dbReference type="InterPro" id="IPR007577">
    <property type="entry name" value="GlycoTrfase_DXD_sugar-bd_CS"/>
</dbReference>
<dbReference type="GO" id="GO:0000030">
    <property type="term" value="F:mannosyltransferase activity"/>
    <property type="evidence" value="ECO:0007669"/>
    <property type="project" value="TreeGrafter"/>
</dbReference>
<evidence type="ECO:0000313" key="2">
    <source>
        <dbReference type="EMBL" id="QJE29906.1"/>
    </source>
</evidence>
<dbReference type="InterPro" id="IPR029044">
    <property type="entry name" value="Nucleotide-diphossugar_trans"/>
</dbReference>